<evidence type="ECO:0000313" key="2">
    <source>
        <dbReference type="EMBL" id="HAT4297818.1"/>
    </source>
</evidence>
<reference evidence="3 4" key="3">
    <citation type="submission" date="2020-12" db="EMBL/GenBank/DDBJ databases">
        <title>Comparative genomics of Clostridium perfringens reveals patterns of host-associated phylogenetic clades and virulence factors.</title>
        <authorList>
            <person name="Smith A.H."/>
            <person name="Geier R."/>
        </authorList>
    </citation>
    <scope>NUCLEOTIDE SEQUENCE [LARGE SCALE GENOMIC DNA]</scope>
    <source>
        <strain evidence="3 4">CHD15829P</strain>
    </source>
</reference>
<reference evidence="2" key="2">
    <citation type="submission" date="2020-07" db="EMBL/GenBank/DDBJ databases">
        <authorList>
            <consortium name="NCBI Pathogen Detection Project"/>
        </authorList>
    </citation>
    <scope>NUCLEOTIDE SEQUENCE</scope>
    <source>
        <strain evidence="2">C25</strain>
    </source>
</reference>
<dbReference type="PROSITE" id="PS50025">
    <property type="entry name" value="LAM_G_DOMAIN"/>
    <property type="match status" value="1"/>
</dbReference>
<accession>A0AAN5N8X3</accession>
<dbReference type="Proteomes" id="UP000668358">
    <property type="component" value="Unassembled WGS sequence"/>
</dbReference>
<dbReference type="InterPro" id="IPR013320">
    <property type="entry name" value="ConA-like_dom_sf"/>
</dbReference>
<dbReference type="CDD" id="cd15482">
    <property type="entry name" value="Sialidase_non-viral"/>
    <property type="match status" value="1"/>
</dbReference>
<protein>
    <submittedName>
        <fullName evidence="3">Exo-alpha-sialidase</fullName>
    </submittedName>
</protein>
<evidence type="ECO:0000313" key="3">
    <source>
        <dbReference type="EMBL" id="MBO3416094.1"/>
    </source>
</evidence>
<gene>
    <name evidence="2" type="ORF">I9063_001164</name>
    <name evidence="3" type="ORF">JJB78_06080</name>
</gene>
<dbReference type="EMBL" id="JAENRE010000002">
    <property type="protein sequence ID" value="MBO3416094.1"/>
    <property type="molecule type" value="Genomic_DNA"/>
</dbReference>
<dbReference type="EMBL" id="DACTBT010000005">
    <property type="protein sequence ID" value="HAT4297818.1"/>
    <property type="molecule type" value="Genomic_DNA"/>
</dbReference>
<dbReference type="Gene3D" id="2.60.120.200">
    <property type="match status" value="1"/>
</dbReference>
<dbReference type="SUPFAM" id="SSF50939">
    <property type="entry name" value="Sialidases"/>
    <property type="match status" value="1"/>
</dbReference>
<dbReference type="InterPro" id="IPR001791">
    <property type="entry name" value="Laminin_G"/>
</dbReference>
<sequence>MRGKKICKSLEGDGVLSYSVKERFFSDLKEFVDISEDINKIKNLKEFTIVIKFRSNINSGDKTLFSILNSTENSSELALSLSDGRFDFYIRENHNLLCHIKSAKKYSDNSWHIVIMSLGDWGIKLYVDGNEVGYLKSPINLIMITELNSMNIGRALDNKGEGIRHFHGDIDYLDLYDRCLSREEVKELSKQEVKIGYDIPFIDLSKDKDRQVLVDKEEGVYLGHPSTVLMDDKKTMYVVYPKGHGVGPIVLKKSEDSGLTWSERLETPVSWNNSEETPIIYKIKKPNGISRIEVISGMPRGGEKGFRTSYSDDCGKTWSEFKHYFPTGKYGGIVAHASLTRLKNKKGDMDNKWLGIFHDLNYNNWKTYLSFDESGEEVWTEPVRLLEEHNLIEKTAQLCEIEVLRSPDGNQLALIARSQGKKNNSMIAFSNDEGETWTEPLELQGALMGERHKATYDPISGRLLITFREIIRDPKKTGDKNDWVAGHWVAWVGTYDDLVHNREGQYRIRLMEDFTPTEKSGDCGYAGNEVLDDGTFVLTSYGYWEKDYNKPYIKSLRVTLKEIDEIVREMV</sequence>
<dbReference type="RefSeq" id="WP_057231629.1">
    <property type="nucleotide sequence ID" value="NZ_CATNXG010000001.1"/>
</dbReference>
<dbReference type="InterPro" id="IPR036278">
    <property type="entry name" value="Sialidase_sf"/>
</dbReference>
<dbReference type="Pfam" id="PF13385">
    <property type="entry name" value="Laminin_G_3"/>
    <property type="match status" value="1"/>
</dbReference>
<proteinExistence type="predicted"/>
<dbReference type="AlphaFoldDB" id="A0AAN5N8X3"/>
<dbReference type="SUPFAM" id="SSF49899">
    <property type="entry name" value="Concanavalin A-like lectins/glucanases"/>
    <property type="match status" value="1"/>
</dbReference>
<dbReference type="Gene3D" id="2.120.10.10">
    <property type="match status" value="1"/>
</dbReference>
<evidence type="ECO:0000259" key="1">
    <source>
        <dbReference type="PROSITE" id="PS50025"/>
    </source>
</evidence>
<evidence type="ECO:0000313" key="5">
    <source>
        <dbReference type="Proteomes" id="UP000855421"/>
    </source>
</evidence>
<dbReference type="Proteomes" id="UP000855421">
    <property type="component" value="Unassembled WGS sequence"/>
</dbReference>
<organism evidence="2 5">
    <name type="scientific">Clostridium perfringens</name>
    <dbReference type="NCBI Taxonomy" id="1502"/>
    <lineage>
        <taxon>Bacteria</taxon>
        <taxon>Bacillati</taxon>
        <taxon>Bacillota</taxon>
        <taxon>Clostridia</taxon>
        <taxon>Eubacteriales</taxon>
        <taxon>Clostridiaceae</taxon>
        <taxon>Clostridium</taxon>
    </lineage>
</organism>
<evidence type="ECO:0000313" key="4">
    <source>
        <dbReference type="Proteomes" id="UP000668358"/>
    </source>
</evidence>
<comment type="caution">
    <text evidence="2">The sequence shown here is derived from an EMBL/GenBank/DDBJ whole genome shotgun (WGS) entry which is preliminary data.</text>
</comment>
<name>A0AAN5N8X3_CLOPF</name>
<reference evidence="2" key="1">
    <citation type="journal article" date="2018" name="Genome Biol.">
        <title>SKESA: strategic k-mer extension for scrupulous assemblies.</title>
        <authorList>
            <person name="Souvorov A."/>
            <person name="Agarwala R."/>
            <person name="Lipman D.J."/>
        </authorList>
    </citation>
    <scope>NUCLEOTIDE SEQUENCE</scope>
    <source>
        <strain evidence="2">C25</strain>
    </source>
</reference>
<feature type="domain" description="Laminin G" evidence="1">
    <location>
        <begin position="21"/>
        <end position="197"/>
    </location>
</feature>